<protein>
    <submittedName>
        <fullName evidence="2">BTB domain-containing protein</fullName>
    </submittedName>
</protein>
<proteinExistence type="predicted"/>
<accession>A0AC35F8D6</accession>
<dbReference type="WBParaSite" id="PS1159_v2.g14203.t1">
    <property type="protein sequence ID" value="PS1159_v2.g14203.t1"/>
    <property type="gene ID" value="PS1159_v2.g14203"/>
</dbReference>
<sequence length="320" mass="36791">MPEIPFALQWTIPEDRLIPLKNSTENGSMNSDFVSNIPGFVYGLKIYPNGKNDEQHRGKLWVYLCLDLGNVKKVEAEYIFVIESANYSFKDNYTYDKSFGHGLCVADTKDFFDPEKKFIVDGKLTLRVKGTFKFETDDEPISAIEQQKWDGVELGNGLWEDDESKDFTISVEKKEIKVHKLILKNCSNVFRGMFNSKMKETIKNKMVITDFSFDVVETAIKMIYNCNSETSLSIEDLMKLLQFFDKYNIPSLKKKVESHLISQISATNVCRLTNFSILSNSLKLKNKCMEFLMDSFFASKTPLSDIEILDKDIALQILQN</sequence>
<name>A0AC35F8D6_9BILA</name>
<reference evidence="2" key="1">
    <citation type="submission" date="2022-11" db="UniProtKB">
        <authorList>
            <consortium name="WormBaseParasite"/>
        </authorList>
    </citation>
    <scope>IDENTIFICATION</scope>
</reference>
<evidence type="ECO:0000313" key="2">
    <source>
        <dbReference type="WBParaSite" id="PS1159_v2.g14203.t1"/>
    </source>
</evidence>
<evidence type="ECO:0000313" key="1">
    <source>
        <dbReference type="Proteomes" id="UP000887580"/>
    </source>
</evidence>
<dbReference type="Proteomes" id="UP000887580">
    <property type="component" value="Unplaced"/>
</dbReference>
<organism evidence="1 2">
    <name type="scientific">Panagrolaimus sp. PS1159</name>
    <dbReference type="NCBI Taxonomy" id="55785"/>
    <lineage>
        <taxon>Eukaryota</taxon>
        <taxon>Metazoa</taxon>
        <taxon>Ecdysozoa</taxon>
        <taxon>Nematoda</taxon>
        <taxon>Chromadorea</taxon>
        <taxon>Rhabditida</taxon>
        <taxon>Tylenchina</taxon>
        <taxon>Panagrolaimomorpha</taxon>
        <taxon>Panagrolaimoidea</taxon>
        <taxon>Panagrolaimidae</taxon>
        <taxon>Panagrolaimus</taxon>
    </lineage>
</organism>